<evidence type="ECO:0000313" key="2">
    <source>
        <dbReference type="EMBL" id="KAF2664713.1"/>
    </source>
</evidence>
<proteinExistence type="predicted"/>
<evidence type="ECO:0000256" key="1">
    <source>
        <dbReference type="SAM" id="SignalP"/>
    </source>
</evidence>
<dbReference type="Proteomes" id="UP000799302">
    <property type="component" value="Unassembled WGS sequence"/>
</dbReference>
<keyword evidence="3" id="KW-1185">Reference proteome</keyword>
<reference evidence="2" key="1">
    <citation type="journal article" date="2020" name="Stud. Mycol.">
        <title>101 Dothideomycetes genomes: a test case for predicting lifestyles and emergence of pathogens.</title>
        <authorList>
            <person name="Haridas S."/>
            <person name="Albert R."/>
            <person name="Binder M."/>
            <person name="Bloem J."/>
            <person name="Labutti K."/>
            <person name="Salamov A."/>
            <person name="Andreopoulos B."/>
            <person name="Baker S."/>
            <person name="Barry K."/>
            <person name="Bills G."/>
            <person name="Bluhm B."/>
            <person name="Cannon C."/>
            <person name="Castanera R."/>
            <person name="Culley D."/>
            <person name="Daum C."/>
            <person name="Ezra D."/>
            <person name="Gonzalez J."/>
            <person name="Henrissat B."/>
            <person name="Kuo A."/>
            <person name="Liang C."/>
            <person name="Lipzen A."/>
            <person name="Lutzoni F."/>
            <person name="Magnuson J."/>
            <person name="Mondo S."/>
            <person name="Nolan M."/>
            <person name="Ohm R."/>
            <person name="Pangilinan J."/>
            <person name="Park H.-J."/>
            <person name="Ramirez L."/>
            <person name="Alfaro M."/>
            <person name="Sun H."/>
            <person name="Tritt A."/>
            <person name="Yoshinaga Y."/>
            <person name="Zwiers L.-H."/>
            <person name="Turgeon B."/>
            <person name="Goodwin S."/>
            <person name="Spatafora J."/>
            <person name="Crous P."/>
            <person name="Grigoriev I."/>
        </authorList>
    </citation>
    <scope>NUCLEOTIDE SEQUENCE</scope>
    <source>
        <strain evidence="2">CBS 115976</strain>
    </source>
</reference>
<dbReference type="OrthoDB" id="2956254at2759"/>
<organism evidence="2 3">
    <name type="scientific">Microthyrium microscopicum</name>
    <dbReference type="NCBI Taxonomy" id="703497"/>
    <lineage>
        <taxon>Eukaryota</taxon>
        <taxon>Fungi</taxon>
        <taxon>Dikarya</taxon>
        <taxon>Ascomycota</taxon>
        <taxon>Pezizomycotina</taxon>
        <taxon>Dothideomycetes</taxon>
        <taxon>Dothideomycetes incertae sedis</taxon>
        <taxon>Microthyriales</taxon>
        <taxon>Microthyriaceae</taxon>
        <taxon>Microthyrium</taxon>
    </lineage>
</organism>
<evidence type="ECO:0008006" key="4">
    <source>
        <dbReference type="Google" id="ProtNLM"/>
    </source>
</evidence>
<gene>
    <name evidence="2" type="ORF">BT63DRAFT_429462</name>
</gene>
<name>A0A6A6U0E1_9PEZI</name>
<evidence type="ECO:0000313" key="3">
    <source>
        <dbReference type="Proteomes" id="UP000799302"/>
    </source>
</evidence>
<feature type="chain" id="PRO_5025662421" description="EGF-like domain-containing protein" evidence="1">
    <location>
        <begin position="18"/>
        <end position="85"/>
    </location>
</feature>
<keyword evidence="1" id="KW-0732">Signal</keyword>
<feature type="signal peptide" evidence="1">
    <location>
        <begin position="1"/>
        <end position="17"/>
    </location>
</feature>
<sequence>MQFATLTLSLFAAIAVASPTASPGLQSESALNTTPGSNCAYPSGACNIGECNGTPQTLTCQSGKFKDCQCGYGCGKDDGPCTAGG</sequence>
<dbReference type="EMBL" id="MU004242">
    <property type="protein sequence ID" value="KAF2664713.1"/>
    <property type="molecule type" value="Genomic_DNA"/>
</dbReference>
<dbReference type="AlphaFoldDB" id="A0A6A6U0E1"/>
<accession>A0A6A6U0E1</accession>
<protein>
    <recommendedName>
        <fullName evidence="4">EGF-like domain-containing protein</fullName>
    </recommendedName>
</protein>